<dbReference type="Proteomes" id="UP000237105">
    <property type="component" value="Unassembled WGS sequence"/>
</dbReference>
<sequence>MGSIGYVRSIDVVWPPHHFFGDVVDLAITMIPDTCRIDEQHVINNKGAKIVNEPDWVCAHPAEVVSASL</sequence>
<dbReference type="AlphaFoldDB" id="A0A2P5DWR7"/>
<gene>
    <name evidence="1" type="ORF">PanWU01x14_024760</name>
</gene>
<reference evidence="2" key="1">
    <citation type="submission" date="2016-06" db="EMBL/GenBank/DDBJ databases">
        <title>Parallel loss of symbiosis genes in relatives of nitrogen-fixing non-legume Parasponia.</title>
        <authorList>
            <person name="Van Velzen R."/>
            <person name="Holmer R."/>
            <person name="Bu F."/>
            <person name="Rutten L."/>
            <person name="Van Zeijl A."/>
            <person name="Liu W."/>
            <person name="Santuari L."/>
            <person name="Cao Q."/>
            <person name="Sharma T."/>
            <person name="Shen D."/>
            <person name="Roswanjaya Y."/>
            <person name="Wardhani T."/>
            <person name="Kalhor M.S."/>
            <person name="Jansen J."/>
            <person name="Van den Hoogen J."/>
            <person name="Gungor B."/>
            <person name="Hartog M."/>
            <person name="Hontelez J."/>
            <person name="Verver J."/>
            <person name="Yang W.-C."/>
            <person name="Schijlen E."/>
            <person name="Repin R."/>
            <person name="Schilthuizen M."/>
            <person name="Schranz E."/>
            <person name="Heidstra R."/>
            <person name="Miyata K."/>
            <person name="Fedorova E."/>
            <person name="Kohlen W."/>
            <person name="Bisseling T."/>
            <person name="Smit S."/>
            <person name="Geurts R."/>
        </authorList>
    </citation>
    <scope>NUCLEOTIDE SEQUENCE [LARGE SCALE GENOMIC DNA]</scope>
    <source>
        <strain evidence="2">cv. WU1-14</strain>
    </source>
</reference>
<proteinExistence type="predicted"/>
<organism evidence="1 2">
    <name type="scientific">Parasponia andersonii</name>
    <name type="common">Sponia andersonii</name>
    <dbReference type="NCBI Taxonomy" id="3476"/>
    <lineage>
        <taxon>Eukaryota</taxon>
        <taxon>Viridiplantae</taxon>
        <taxon>Streptophyta</taxon>
        <taxon>Embryophyta</taxon>
        <taxon>Tracheophyta</taxon>
        <taxon>Spermatophyta</taxon>
        <taxon>Magnoliopsida</taxon>
        <taxon>eudicotyledons</taxon>
        <taxon>Gunneridae</taxon>
        <taxon>Pentapetalae</taxon>
        <taxon>rosids</taxon>
        <taxon>fabids</taxon>
        <taxon>Rosales</taxon>
        <taxon>Cannabaceae</taxon>
        <taxon>Parasponia</taxon>
    </lineage>
</organism>
<comment type="caution">
    <text evidence="1">The sequence shown here is derived from an EMBL/GenBank/DDBJ whole genome shotgun (WGS) entry which is preliminary data.</text>
</comment>
<evidence type="ECO:0000313" key="2">
    <source>
        <dbReference type="Proteomes" id="UP000237105"/>
    </source>
</evidence>
<accession>A0A2P5DWR7</accession>
<evidence type="ECO:0000313" key="1">
    <source>
        <dbReference type="EMBL" id="PON77720.1"/>
    </source>
</evidence>
<feature type="non-terminal residue" evidence="1">
    <location>
        <position position="69"/>
    </location>
</feature>
<dbReference type="EMBL" id="JXTB01000012">
    <property type="protein sequence ID" value="PON77720.1"/>
    <property type="molecule type" value="Genomic_DNA"/>
</dbReference>
<name>A0A2P5DWR7_PARAD</name>
<keyword evidence="2" id="KW-1185">Reference proteome</keyword>
<protein>
    <submittedName>
        <fullName evidence="1">Uncharacterized protein</fullName>
    </submittedName>
</protein>